<evidence type="ECO:0000313" key="1">
    <source>
        <dbReference type="EMBL" id="KAJ7328146.1"/>
    </source>
</evidence>
<name>A0A9X0CF80_9CNID</name>
<dbReference type="Proteomes" id="UP001163046">
    <property type="component" value="Unassembled WGS sequence"/>
</dbReference>
<evidence type="ECO:0000313" key="2">
    <source>
        <dbReference type="Proteomes" id="UP001163046"/>
    </source>
</evidence>
<protein>
    <submittedName>
        <fullName evidence="1">Uncharacterized protein</fullName>
    </submittedName>
</protein>
<reference evidence="1" key="1">
    <citation type="submission" date="2023-01" db="EMBL/GenBank/DDBJ databases">
        <title>Genome assembly of the deep-sea coral Lophelia pertusa.</title>
        <authorList>
            <person name="Herrera S."/>
            <person name="Cordes E."/>
        </authorList>
    </citation>
    <scope>NUCLEOTIDE SEQUENCE</scope>
    <source>
        <strain evidence="1">USNM1676648</strain>
        <tissue evidence="1">Polyp</tissue>
    </source>
</reference>
<sequence>MRALDDGLLMVFAALRQNYERKNQTILAHAAAAGCGWPHGTDGSHDVQPGWFNSCGCRMDGLMEQKVVMICSLDGSTVVAVGWITSCNTGRKAGRLTV</sequence>
<dbReference type="AlphaFoldDB" id="A0A9X0CF80"/>
<accession>A0A9X0CF80</accession>
<gene>
    <name evidence="1" type="ORF">OS493_025551</name>
</gene>
<proteinExistence type="predicted"/>
<dbReference type="PROSITE" id="PS51257">
    <property type="entry name" value="PROKAR_LIPOPROTEIN"/>
    <property type="match status" value="1"/>
</dbReference>
<dbReference type="EMBL" id="MU827798">
    <property type="protein sequence ID" value="KAJ7328146.1"/>
    <property type="molecule type" value="Genomic_DNA"/>
</dbReference>
<comment type="caution">
    <text evidence="1">The sequence shown here is derived from an EMBL/GenBank/DDBJ whole genome shotgun (WGS) entry which is preliminary data.</text>
</comment>
<organism evidence="1 2">
    <name type="scientific">Desmophyllum pertusum</name>
    <dbReference type="NCBI Taxonomy" id="174260"/>
    <lineage>
        <taxon>Eukaryota</taxon>
        <taxon>Metazoa</taxon>
        <taxon>Cnidaria</taxon>
        <taxon>Anthozoa</taxon>
        <taxon>Hexacorallia</taxon>
        <taxon>Scleractinia</taxon>
        <taxon>Caryophylliina</taxon>
        <taxon>Caryophylliidae</taxon>
        <taxon>Desmophyllum</taxon>
    </lineage>
</organism>
<keyword evidence="2" id="KW-1185">Reference proteome</keyword>